<protein>
    <submittedName>
        <fullName evidence="2">Uncharacterized protein</fullName>
    </submittedName>
</protein>
<proteinExistence type="predicted"/>
<dbReference type="EMBL" id="MU839839">
    <property type="protein sequence ID" value="KAK1752521.1"/>
    <property type="molecule type" value="Genomic_DNA"/>
</dbReference>
<organism evidence="2 3">
    <name type="scientific">Echria macrotheca</name>
    <dbReference type="NCBI Taxonomy" id="438768"/>
    <lineage>
        <taxon>Eukaryota</taxon>
        <taxon>Fungi</taxon>
        <taxon>Dikarya</taxon>
        <taxon>Ascomycota</taxon>
        <taxon>Pezizomycotina</taxon>
        <taxon>Sordariomycetes</taxon>
        <taxon>Sordariomycetidae</taxon>
        <taxon>Sordariales</taxon>
        <taxon>Schizotheciaceae</taxon>
        <taxon>Echria</taxon>
    </lineage>
</organism>
<feature type="compositionally biased region" description="Basic and acidic residues" evidence="1">
    <location>
        <begin position="28"/>
        <end position="40"/>
    </location>
</feature>
<keyword evidence="3" id="KW-1185">Reference proteome</keyword>
<accession>A0AAJ0B6E3</accession>
<evidence type="ECO:0000256" key="1">
    <source>
        <dbReference type="SAM" id="MobiDB-lite"/>
    </source>
</evidence>
<dbReference type="Proteomes" id="UP001239445">
    <property type="component" value="Unassembled WGS sequence"/>
</dbReference>
<dbReference type="AlphaFoldDB" id="A0AAJ0B6E3"/>
<name>A0AAJ0B6E3_9PEZI</name>
<sequence>MATEQKDHGQNEARPSTLDLIKRLWKGKEAEPPAQPEKKYVHVPTHAASSHLKTTSSKSIQKANEIL</sequence>
<evidence type="ECO:0000313" key="3">
    <source>
        <dbReference type="Proteomes" id="UP001239445"/>
    </source>
</evidence>
<reference evidence="2" key="1">
    <citation type="submission" date="2023-06" db="EMBL/GenBank/DDBJ databases">
        <title>Genome-scale phylogeny and comparative genomics of the fungal order Sordariales.</title>
        <authorList>
            <consortium name="Lawrence Berkeley National Laboratory"/>
            <person name="Hensen N."/>
            <person name="Bonometti L."/>
            <person name="Westerberg I."/>
            <person name="Brannstrom I.O."/>
            <person name="Guillou S."/>
            <person name="Cros-Aarteil S."/>
            <person name="Calhoun S."/>
            <person name="Haridas S."/>
            <person name="Kuo A."/>
            <person name="Mondo S."/>
            <person name="Pangilinan J."/>
            <person name="Riley R."/>
            <person name="Labutti K."/>
            <person name="Andreopoulos B."/>
            <person name="Lipzen A."/>
            <person name="Chen C."/>
            <person name="Yanf M."/>
            <person name="Daum C."/>
            <person name="Ng V."/>
            <person name="Clum A."/>
            <person name="Steindorff A."/>
            <person name="Ohm R."/>
            <person name="Martin F."/>
            <person name="Silar P."/>
            <person name="Natvig D."/>
            <person name="Lalanne C."/>
            <person name="Gautier V."/>
            <person name="Ament-Velasquez S.L."/>
            <person name="Kruys A."/>
            <person name="Hutchinson M.I."/>
            <person name="Powell A.J."/>
            <person name="Barry K."/>
            <person name="Miller A.N."/>
            <person name="Grigoriev I.V."/>
            <person name="Debuchy R."/>
            <person name="Gladieux P."/>
            <person name="Thoren M.H."/>
            <person name="Johannesson H."/>
        </authorList>
    </citation>
    <scope>NUCLEOTIDE SEQUENCE</scope>
    <source>
        <strain evidence="2">PSN4</strain>
    </source>
</reference>
<evidence type="ECO:0000313" key="2">
    <source>
        <dbReference type="EMBL" id="KAK1752521.1"/>
    </source>
</evidence>
<gene>
    <name evidence="2" type="ORF">QBC47DRAFT_404846</name>
</gene>
<feature type="compositionally biased region" description="Polar residues" evidence="1">
    <location>
        <begin position="47"/>
        <end position="67"/>
    </location>
</feature>
<feature type="region of interest" description="Disordered" evidence="1">
    <location>
        <begin position="28"/>
        <end position="67"/>
    </location>
</feature>
<comment type="caution">
    <text evidence="2">The sequence shown here is derived from an EMBL/GenBank/DDBJ whole genome shotgun (WGS) entry which is preliminary data.</text>
</comment>